<dbReference type="Proteomes" id="UP000295632">
    <property type="component" value="Unassembled WGS sequence"/>
</dbReference>
<feature type="transmembrane region" description="Helical" evidence="8">
    <location>
        <begin position="122"/>
        <end position="140"/>
    </location>
</feature>
<comment type="subcellular location">
    <subcellularLocation>
        <location evidence="1 8">Cell membrane</location>
        <topology evidence="1 8">Multi-pass membrane protein</topology>
    </subcellularLocation>
</comment>
<dbReference type="Gene3D" id="1.10.3720.10">
    <property type="entry name" value="MetI-like"/>
    <property type="match status" value="1"/>
</dbReference>
<dbReference type="InterPro" id="IPR035906">
    <property type="entry name" value="MetI-like_sf"/>
</dbReference>
<name>A0A4V3D5P7_9BACI</name>
<keyword evidence="6 8" id="KW-1133">Transmembrane helix</keyword>
<keyword evidence="11" id="KW-1185">Reference proteome</keyword>
<evidence type="ECO:0000313" key="10">
    <source>
        <dbReference type="EMBL" id="TDQ40857.1"/>
    </source>
</evidence>
<dbReference type="Pfam" id="PF00528">
    <property type="entry name" value="BPD_transp_1"/>
    <property type="match status" value="1"/>
</dbReference>
<dbReference type="InterPro" id="IPR043429">
    <property type="entry name" value="ArtM/GltK/GlnP/TcyL/YhdX-like"/>
</dbReference>
<comment type="similarity">
    <text evidence="8">Belongs to the binding-protein-dependent transport system permease family.</text>
</comment>
<dbReference type="PANTHER" id="PTHR30614">
    <property type="entry name" value="MEMBRANE COMPONENT OF AMINO ACID ABC TRANSPORTER"/>
    <property type="match status" value="1"/>
</dbReference>
<reference evidence="10 11" key="1">
    <citation type="submission" date="2019-03" db="EMBL/GenBank/DDBJ databases">
        <title>Genomic Encyclopedia of Type Strains, Phase IV (KMG-IV): sequencing the most valuable type-strain genomes for metagenomic binning, comparative biology and taxonomic classification.</title>
        <authorList>
            <person name="Goeker M."/>
        </authorList>
    </citation>
    <scope>NUCLEOTIDE SEQUENCE [LARGE SCALE GENOMIC DNA]</scope>
    <source>
        <strain evidence="10 11">DSM 28697</strain>
    </source>
</reference>
<dbReference type="SUPFAM" id="SSF161098">
    <property type="entry name" value="MetI-like"/>
    <property type="match status" value="1"/>
</dbReference>
<dbReference type="FunFam" id="1.10.3720.10:FF:000033">
    <property type="entry name" value="Polar amino acid ABC transporter permease"/>
    <property type="match status" value="1"/>
</dbReference>
<evidence type="ECO:0000256" key="6">
    <source>
        <dbReference type="ARBA" id="ARBA00022989"/>
    </source>
</evidence>
<sequence length="250" mass="28003">MRNKIGHILSCLVHCVQFSEQGILYVHPLKEKEVSVVETVMNNLDLYWGGFVTTLTTCVIALLLSFVLGFLIAIMRVSTVGWMRFISRWYVEFLRNTPLLVQVFIFYYALPTLEIDWLNFDGFQAGMLGLTFYTAAYIAENIRSGIQSVPSGQLEASRSSGLSYLQSMIFIILPQAFRIATPPLGNQFINLIKNSAVLAFFAGGDIMYVADSLQSSGAVFPVYITAGIFYLILTIPMSVFVNFLERKLAV</sequence>
<feature type="transmembrane region" description="Helical" evidence="8">
    <location>
        <begin position="222"/>
        <end position="244"/>
    </location>
</feature>
<protein>
    <submittedName>
        <fullName evidence="10">Amino acid ABC transporter membrane protein 1 (PAAT family)</fullName>
    </submittedName>
</protein>
<evidence type="ECO:0000256" key="5">
    <source>
        <dbReference type="ARBA" id="ARBA00022970"/>
    </source>
</evidence>
<evidence type="ECO:0000256" key="7">
    <source>
        <dbReference type="ARBA" id="ARBA00023136"/>
    </source>
</evidence>
<evidence type="ECO:0000256" key="2">
    <source>
        <dbReference type="ARBA" id="ARBA00022448"/>
    </source>
</evidence>
<dbReference type="GO" id="GO:0006865">
    <property type="term" value="P:amino acid transport"/>
    <property type="evidence" value="ECO:0007669"/>
    <property type="project" value="UniProtKB-KW"/>
</dbReference>
<feature type="transmembrane region" description="Helical" evidence="8">
    <location>
        <begin position="46"/>
        <end position="72"/>
    </location>
</feature>
<keyword evidence="5" id="KW-0029">Amino-acid transport</keyword>
<keyword evidence="7 8" id="KW-0472">Membrane</keyword>
<dbReference type="GO" id="GO:0043190">
    <property type="term" value="C:ATP-binding cassette (ABC) transporter complex"/>
    <property type="evidence" value="ECO:0007669"/>
    <property type="project" value="InterPro"/>
</dbReference>
<dbReference type="CDD" id="cd06261">
    <property type="entry name" value="TM_PBP2"/>
    <property type="match status" value="1"/>
</dbReference>
<comment type="caution">
    <text evidence="10">The sequence shown here is derived from an EMBL/GenBank/DDBJ whole genome shotgun (WGS) entry which is preliminary data.</text>
</comment>
<dbReference type="AlphaFoldDB" id="A0A4V3D5P7"/>
<evidence type="ECO:0000256" key="1">
    <source>
        <dbReference type="ARBA" id="ARBA00004651"/>
    </source>
</evidence>
<evidence type="ECO:0000256" key="8">
    <source>
        <dbReference type="RuleBase" id="RU363032"/>
    </source>
</evidence>
<dbReference type="GO" id="GO:0022857">
    <property type="term" value="F:transmembrane transporter activity"/>
    <property type="evidence" value="ECO:0007669"/>
    <property type="project" value="InterPro"/>
</dbReference>
<dbReference type="EMBL" id="SNYJ01000005">
    <property type="protein sequence ID" value="TDQ40857.1"/>
    <property type="molecule type" value="Genomic_DNA"/>
</dbReference>
<keyword evidence="4 8" id="KW-0812">Transmembrane</keyword>
<accession>A0A4V3D5P7</accession>
<proteinExistence type="inferred from homology"/>
<dbReference type="NCBIfam" id="TIGR01726">
    <property type="entry name" value="HEQRo_perm_3TM"/>
    <property type="match status" value="1"/>
</dbReference>
<evidence type="ECO:0000256" key="4">
    <source>
        <dbReference type="ARBA" id="ARBA00022692"/>
    </source>
</evidence>
<evidence type="ECO:0000313" key="11">
    <source>
        <dbReference type="Proteomes" id="UP000295632"/>
    </source>
</evidence>
<dbReference type="InterPro" id="IPR010065">
    <property type="entry name" value="AA_ABC_transptr_permease_3TM"/>
</dbReference>
<feature type="domain" description="ABC transmembrane type-1" evidence="9">
    <location>
        <begin position="51"/>
        <end position="241"/>
    </location>
</feature>
<dbReference type="PROSITE" id="PS50928">
    <property type="entry name" value="ABC_TM1"/>
    <property type="match status" value="1"/>
</dbReference>
<dbReference type="InterPro" id="IPR000515">
    <property type="entry name" value="MetI-like"/>
</dbReference>
<feature type="transmembrane region" description="Helical" evidence="8">
    <location>
        <begin position="93"/>
        <end position="110"/>
    </location>
</feature>
<feature type="transmembrane region" description="Helical" evidence="8">
    <location>
        <begin position="191"/>
        <end position="210"/>
    </location>
</feature>
<dbReference type="PANTHER" id="PTHR30614:SF7">
    <property type="entry name" value="GLUTAMINE ABC TRANSPORTER PERMEASE PROTEIN GLNM-RELATED"/>
    <property type="match status" value="1"/>
</dbReference>
<evidence type="ECO:0000256" key="3">
    <source>
        <dbReference type="ARBA" id="ARBA00022475"/>
    </source>
</evidence>
<keyword evidence="2 8" id="KW-0813">Transport</keyword>
<gene>
    <name evidence="10" type="ORF">EV213_105203</name>
</gene>
<organism evidence="10 11">
    <name type="scientific">Aureibacillus halotolerans</name>
    <dbReference type="NCBI Taxonomy" id="1508390"/>
    <lineage>
        <taxon>Bacteria</taxon>
        <taxon>Bacillati</taxon>
        <taxon>Bacillota</taxon>
        <taxon>Bacilli</taxon>
        <taxon>Bacillales</taxon>
        <taxon>Bacillaceae</taxon>
        <taxon>Aureibacillus</taxon>
    </lineage>
</organism>
<keyword evidence="3" id="KW-1003">Cell membrane</keyword>
<evidence type="ECO:0000259" key="9">
    <source>
        <dbReference type="PROSITE" id="PS50928"/>
    </source>
</evidence>